<evidence type="ECO:0008006" key="3">
    <source>
        <dbReference type="Google" id="ProtNLM"/>
    </source>
</evidence>
<accession>A0A645IB40</accession>
<protein>
    <recommendedName>
        <fullName evidence="3">Flp/Fap pilin component</fullName>
    </recommendedName>
</protein>
<organism evidence="2">
    <name type="scientific">bioreactor metagenome</name>
    <dbReference type="NCBI Taxonomy" id="1076179"/>
    <lineage>
        <taxon>unclassified sequences</taxon>
        <taxon>metagenomes</taxon>
        <taxon>ecological metagenomes</taxon>
    </lineage>
</organism>
<dbReference type="InterPro" id="IPR007047">
    <property type="entry name" value="Flp_Fap"/>
</dbReference>
<proteinExistence type="predicted"/>
<dbReference type="EMBL" id="VSSQ01110840">
    <property type="protein sequence ID" value="MPN48488.1"/>
    <property type="molecule type" value="Genomic_DNA"/>
</dbReference>
<gene>
    <name evidence="2" type="ORF">SDC9_196095</name>
</gene>
<reference evidence="2" key="1">
    <citation type="submission" date="2019-08" db="EMBL/GenBank/DDBJ databases">
        <authorList>
            <person name="Kucharzyk K."/>
            <person name="Murdoch R.W."/>
            <person name="Higgins S."/>
            <person name="Loffler F."/>
        </authorList>
    </citation>
    <scope>NUCLEOTIDE SEQUENCE</scope>
</reference>
<keyword evidence="1" id="KW-0812">Transmembrane</keyword>
<dbReference type="Pfam" id="PF04964">
    <property type="entry name" value="Flp_Fap"/>
    <property type="match status" value="1"/>
</dbReference>
<evidence type="ECO:0000256" key="1">
    <source>
        <dbReference type="SAM" id="Phobius"/>
    </source>
</evidence>
<keyword evidence="1" id="KW-1133">Transmembrane helix</keyword>
<keyword evidence="1" id="KW-0472">Membrane</keyword>
<comment type="caution">
    <text evidence="2">The sequence shown here is derived from an EMBL/GenBank/DDBJ whole genome shotgun (WGS) entry which is preliminary data.</text>
</comment>
<dbReference type="AlphaFoldDB" id="A0A645IB40"/>
<evidence type="ECO:0000313" key="2">
    <source>
        <dbReference type="EMBL" id="MPN48488.1"/>
    </source>
</evidence>
<feature type="transmembrane region" description="Helical" evidence="1">
    <location>
        <begin position="12"/>
        <end position="34"/>
    </location>
</feature>
<name>A0A645IB40_9ZZZZ</name>
<sequence>MKNFLKNEAGQGMVEYGLIIALVAVVVIVAIKALGGNVASTFNSVAGNLTNP</sequence>